<name>M0AY42_NATA1</name>
<dbReference type="PATRIC" id="fig|29540.5.peg.1360"/>
<evidence type="ECO:0000313" key="1">
    <source>
        <dbReference type="EMBL" id="ELZ02339.1"/>
    </source>
</evidence>
<dbReference type="InterPro" id="IPR036390">
    <property type="entry name" value="WH_DNA-bd_sf"/>
</dbReference>
<dbReference type="AlphaFoldDB" id="M0AY42"/>
<dbReference type="InterPro" id="IPR011991">
    <property type="entry name" value="ArsR-like_HTH"/>
</dbReference>
<dbReference type="RefSeq" id="WP_006108373.1">
    <property type="nucleotide sequence ID" value="NZ_AOIO01000021.1"/>
</dbReference>
<protein>
    <recommendedName>
        <fullName evidence="3">ArsR family transcriptional regulator</fullName>
    </recommendedName>
</protein>
<dbReference type="OrthoDB" id="290446at2157"/>
<comment type="caution">
    <text evidence="1">The sequence shown here is derived from an EMBL/GenBank/DDBJ whole genome shotgun (WGS) entry which is preliminary data.</text>
</comment>
<evidence type="ECO:0008006" key="3">
    <source>
        <dbReference type="Google" id="ProtNLM"/>
    </source>
</evidence>
<dbReference type="CDD" id="cd00090">
    <property type="entry name" value="HTH_ARSR"/>
    <property type="match status" value="1"/>
</dbReference>
<dbReference type="eggNOG" id="arCOG03065">
    <property type="taxonomic scope" value="Archaea"/>
</dbReference>
<accession>M0AY42</accession>
<dbReference type="SUPFAM" id="SSF46785">
    <property type="entry name" value="Winged helix' DNA-binding domain"/>
    <property type="match status" value="1"/>
</dbReference>
<dbReference type="EMBL" id="AOIO01000021">
    <property type="protein sequence ID" value="ELZ02339.1"/>
    <property type="molecule type" value="Genomic_DNA"/>
</dbReference>
<dbReference type="STRING" id="29540.C481_06701"/>
<dbReference type="Gene3D" id="1.10.10.10">
    <property type="entry name" value="Winged helix-like DNA-binding domain superfamily/Winged helix DNA-binding domain"/>
    <property type="match status" value="1"/>
</dbReference>
<dbReference type="Pfam" id="PF12840">
    <property type="entry name" value="HTH_20"/>
    <property type="match status" value="1"/>
</dbReference>
<reference evidence="1 2" key="1">
    <citation type="journal article" date="2014" name="PLoS Genet.">
        <title>Phylogenetically driven sequencing of extremely halophilic archaea reveals strategies for static and dynamic osmo-response.</title>
        <authorList>
            <person name="Becker E.A."/>
            <person name="Seitzer P.M."/>
            <person name="Tritt A."/>
            <person name="Larsen D."/>
            <person name="Krusor M."/>
            <person name="Yao A.I."/>
            <person name="Wu D."/>
            <person name="Madern D."/>
            <person name="Eisen J.A."/>
            <person name="Darling A.E."/>
            <person name="Facciotti M.T."/>
        </authorList>
    </citation>
    <scope>NUCLEOTIDE SEQUENCE [LARGE SCALE GENOMIC DNA]</scope>
    <source>
        <strain evidence="1 2">DSM 12278</strain>
    </source>
</reference>
<evidence type="ECO:0000313" key="2">
    <source>
        <dbReference type="Proteomes" id="UP000011554"/>
    </source>
</evidence>
<keyword evidence="2" id="KW-1185">Reference proteome</keyword>
<proteinExistence type="predicted"/>
<gene>
    <name evidence="1" type="ORF">C481_06701</name>
</gene>
<organism evidence="1 2">
    <name type="scientific">Natrialba asiatica (strain ATCC 700177 / DSM 12278 / JCM 9576 / FERM P-10747 / NBRC 102637 / 172P1)</name>
    <dbReference type="NCBI Taxonomy" id="29540"/>
    <lineage>
        <taxon>Archaea</taxon>
        <taxon>Methanobacteriati</taxon>
        <taxon>Methanobacteriota</taxon>
        <taxon>Stenosarchaea group</taxon>
        <taxon>Halobacteria</taxon>
        <taxon>Halobacteriales</taxon>
        <taxon>Natrialbaceae</taxon>
        <taxon>Natrialba</taxon>
    </lineage>
</organism>
<sequence length="114" mass="13157">MSEDLPLDTVVALLDDEYARSILTATRTEAMSANELTDHCDASLSTICRRLEQLEAANLVRERTRPRADGHHDTIYVATLEEFRLRLDDEGFTFNLRYRDEDAADRLKRLWGDL</sequence>
<dbReference type="InterPro" id="IPR036388">
    <property type="entry name" value="WH-like_DNA-bd_sf"/>
</dbReference>
<dbReference type="Proteomes" id="UP000011554">
    <property type="component" value="Unassembled WGS sequence"/>
</dbReference>